<gene>
    <name evidence="1" type="ORF">LCGC14_2629210</name>
</gene>
<dbReference type="EMBL" id="LAZR01045052">
    <property type="protein sequence ID" value="KKK99788.1"/>
    <property type="molecule type" value="Genomic_DNA"/>
</dbReference>
<comment type="caution">
    <text evidence="1">The sequence shown here is derived from an EMBL/GenBank/DDBJ whole genome shotgun (WGS) entry which is preliminary data.</text>
</comment>
<sequence length="125" mass="12617">FQAVDAIGVNGATSTGVSLASAGIQEVIGSTAEPYKALGSIVDTNGDASMGTASEIVNLFVGAAAAEIALTEGQLVERNASEFVALVFPSQGFIPVEFNIPAGSRLSAESETGSNTIGIAMYGFR</sequence>
<reference evidence="1" key="1">
    <citation type="journal article" date="2015" name="Nature">
        <title>Complex archaea that bridge the gap between prokaryotes and eukaryotes.</title>
        <authorList>
            <person name="Spang A."/>
            <person name="Saw J.H."/>
            <person name="Jorgensen S.L."/>
            <person name="Zaremba-Niedzwiedzka K."/>
            <person name="Martijn J."/>
            <person name="Lind A.E."/>
            <person name="van Eijk R."/>
            <person name="Schleper C."/>
            <person name="Guy L."/>
            <person name="Ettema T.J."/>
        </authorList>
    </citation>
    <scope>NUCLEOTIDE SEQUENCE</scope>
</reference>
<evidence type="ECO:0000313" key="1">
    <source>
        <dbReference type="EMBL" id="KKK99788.1"/>
    </source>
</evidence>
<accession>A0A0F9A0W0</accession>
<protein>
    <submittedName>
        <fullName evidence="1">Uncharacterized protein</fullName>
    </submittedName>
</protein>
<feature type="non-terminal residue" evidence="1">
    <location>
        <position position="1"/>
    </location>
</feature>
<name>A0A0F9A0W0_9ZZZZ</name>
<organism evidence="1">
    <name type="scientific">marine sediment metagenome</name>
    <dbReference type="NCBI Taxonomy" id="412755"/>
    <lineage>
        <taxon>unclassified sequences</taxon>
        <taxon>metagenomes</taxon>
        <taxon>ecological metagenomes</taxon>
    </lineage>
</organism>
<dbReference type="AlphaFoldDB" id="A0A0F9A0W0"/>
<proteinExistence type="predicted"/>